<dbReference type="AlphaFoldDB" id="A0A364XYL6"/>
<feature type="chain" id="PRO_5017067441" description="Bulb-type lectin domain-containing protein" evidence="2">
    <location>
        <begin position="29"/>
        <end position="476"/>
    </location>
</feature>
<dbReference type="InterPro" id="IPR011042">
    <property type="entry name" value="6-blade_b-propeller_TolB-like"/>
</dbReference>
<evidence type="ECO:0008006" key="5">
    <source>
        <dbReference type="Google" id="ProtNLM"/>
    </source>
</evidence>
<keyword evidence="2" id="KW-0732">Signal</keyword>
<gene>
    <name evidence="3" type="ORF">DQQ10_23635</name>
</gene>
<sequence length="476" mass="50011">MNKSIKLFLGFPLLIAAMLFLNACSSDSDPEPDPNPEPEPEVPSNKTPFLKKIGGTGDDYISASITDDKGNLYVTGAFNGTASFGKSDLTSLGGVDAYVAKYNTNGDLIWVVPIAGTQYSYGRALTFDKAGNVCVVGDFNGTVNVAGTNLTAFGQYNTFIVRVTLAGVLVSAIRDGIGTANSGSSGLTWPRAVTFDSDGNMYMAGSFYYEAKFGNLSVIGDPDMDGQMFVVKYNPDGSAAWVQKSSAGANASGIAVSPSSALVYVTGTLYGKSSFGATELTSKGEGDVLLVGYQIENGAVNSAQNFGGTGGDGATDIAFDQYGQIFLVGYFTGQATFGKYTLDAGAYNDMFLFRVGNGGYYWTKQLKGYAMANDLMINNNGIYVTGWFSNKVTFGSTDVTSRGSLDAFAMKYSLGGTVQWYGTAGGTGNDRGESVATDALGNVFMSGDFQSTIHYGEKNVASAGATDAMMVKYVMD</sequence>
<evidence type="ECO:0000256" key="1">
    <source>
        <dbReference type="SAM" id="MobiDB-lite"/>
    </source>
</evidence>
<dbReference type="PANTHER" id="PTHR35580:SF1">
    <property type="entry name" value="PHYTASE-LIKE DOMAIN-CONTAINING PROTEIN"/>
    <property type="match status" value="1"/>
</dbReference>
<dbReference type="Gene3D" id="2.120.10.30">
    <property type="entry name" value="TolB, C-terminal domain"/>
    <property type="match status" value="1"/>
</dbReference>
<feature type="compositionally biased region" description="Acidic residues" evidence="1">
    <location>
        <begin position="28"/>
        <end position="40"/>
    </location>
</feature>
<protein>
    <recommendedName>
        <fullName evidence="5">Bulb-type lectin domain-containing protein</fullName>
    </recommendedName>
</protein>
<dbReference type="RefSeq" id="WP_112749409.1">
    <property type="nucleotide sequence ID" value="NZ_QMFY01000017.1"/>
</dbReference>
<evidence type="ECO:0000256" key="2">
    <source>
        <dbReference type="SAM" id="SignalP"/>
    </source>
</evidence>
<feature type="signal peptide" evidence="2">
    <location>
        <begin position="1"/>
        <end position="28"/>
    </location>
</feature>
<name>A0A364XYL6_9BACT</name>
<evidence type="ECO:0000313" key="3">
    <source>
        <dbReference type="EMBL" id="RAV98516.1"/>
    </source>
</evidence>
<dbReference type="PANTHER" id="PTHR35580">
    <property type="entry name" value="CELL SURFACE GLYCOPROTEIN (S-LAYER PROTEIN)-LIKE PROTEIN"/>
    <property type="match status" value="1"/>
</dbReference>
<reference evidence="3 4" key="1">
    <citation type="submission" date="2018-06" db="EMBL/GenBank/DDBJ databases">
        <title>Chryseolinea flavus sp. nov., a member of the phylum Bacteroidetes isolated from soil.</title>
        <authorList>
            <person name="Li Y."/>
            <person name="Wang J."/>
        </authorList>
    </citation>
    <scope>NUCLEOTIDE SEQUENCE [LARGE SCALE GENOMIC DNA]</scope>
    <source>
        <strain evidence="3 4">SDU1-6</strain>
    </source>
</reference>
<organism evidence="3 4">
    <name type="scientific">Pseudochryseolinea flava</name>
    <dbReference type="NCBI Taxonomy" id="2059302"/>
    <lineage>
        <taxon>Bacteria</taxon>
        <taxon>Pseudomonadati</taxon>
        <taxon>Bacteroidota</taxon>
        <taxon>Cytophagia</taxon>
        <taxon>Cytophagales</taxon>
        <taxon>Fulvivirgaceae</taxon>
        <taxon>Pseudochryseolinea</taxon>
    </lineage>
</organism>
<proteinExistence type="predicted"/>
<dbReference type="InterPro" id="IPR052918">
    <property type="entry name" value="Motility_Chemotaxis_Reg"/>
</dbReference>
<accession>A0A364XYL6</accession>
<keyword evidence="4" id="KW-1185">Reference proteome</keyword>
<evidence type="ECO:0000313" key="4">
    <source>
        <dbReference type="Proteomes" id="UP000251889"/>
    </source>
</evidence>
<dbReference type="SUPFAM" id="SSF101898">
    <property type="entry name" value="NHL repeat"/>
    <property type="match status" value="1"/>
</dbReference>
<comment type="caution">
    <text evidence="3">The sequence shown here is derived from an EMBL/GenBank/DDBJ whole genome shotgun (WGS) entry which is preliminary data.</text>
</comment>
<feature type="region of interest" description="Disordered" evidence="1">
    <location>
        <begin position="26"/>
        <end position="48"/>
    </location>
</feature>
<dbReference type="OrthoDB" id="937114at2"/>
<dbReference type="EMBL" id="QMFY01000017">
    <property type="protein sequence ID" value="RAV98516.1"/>
    <property type="molecule type" value="Genomic_DNA"/>
</dbReference>
<dbReference type="Proteomes" id="UP000251889">
    <property type="component" value="Unassembled WGS sequence"/>
</dbReference>